<dbReference type="Proteomes" id="UP001595648">
    <property type="component" value="Unassembled WGS sequence"/>
</dbReference>
<protein>
    <submittedName>
        <fullName evidence="1">Uncharacterized protein</fullName>
    </submittedName>
</protein>
<organism evidence="1 2">
    <name type="scientific">Mesorhizobium cantuariense</name>
    <dbReference type="NCBI Taxonomy" id="1300275"/>
    <lineage>
        <taxon>Bacteria</taxon>
        <taxon>Pseudomonadati</taxon>
        <taxon>Pseudomonadota</taxon>
        <taxon>Alphaproteobacteria</taxon>
        <taxon>Hyphomicrobiales</taxon>
        <taxon>Phyllobacteriaceae</taxon>
        <taxon>Mesorhizobium</taxon>
    </lineage>
</organism>
<keyword evidence="2" id="KW-1185">Reference proteome</keyword>
<evidence type="ECO:0000313" key="1">
    <source>
        <dbReference type="EMBL" id="MFC3321258.1"/>
    </source>
</evidence>
<proteinExistence type="predicted"/>
<reference evidence="2" key="1">
    <citation type="journal article" date="2019" name="Int. J. Syst. Evol. Microbiol.">
        <title>The Global Catalogue of Microorganisms (GCM) 10K type strain sequencing project: providing services to taxonomists for standard genome sequencing and annotation.</title>
        <authorList>
            <consortium name="The Broad Institute Genomics Platform"/>
            <consortium name="The Broad Institute Genome Sequencing Center for Infectious Disease"/>
            <person name="Wu L."/>
            <person name="Ma J."/>
        </authorList>
    </citation>
    <scope>NUCLEOTIDE SEQUENCE [LARGE SCALE GENOMIC DNA]</scope>
    <source>
        <strain evidence="2">ICMP 19515</strain>
    </source>
</reference>
<dbReference type="EMBL" id="JBHRVD010000001">
    <property type="protein sequence ID" value="MFC3321258.1"/>
    <property type="molecule type" value="Genomic_DNA"/>
</dbReference>
<sequence length="101" mass="10992">MTEALKLQDIIPEVAASSLAGVIAKLEMIVGADRDIGDPTDFPWPHIASVLHDLKAVAGELPPYRPDRASTRADAARYWQDACKLIRVLADEDARPNESAL</sequence>
<evidence type="ECO:0000313" key="2">
    <source>
        <dbReference type="Proteomes" id="UP001595648"/>
    </source>
</evidence>
<name>A0ABV7MHA2_9HYPH</name>
<accession>A0ABV7MHA2</accession>
<dbReference type="RefSeq" id="WP_378977473.1">
    <property type="nucleotide sequence ID" value="NZ_JBHRVD010000001.1"/>
</dbReference>
<comment type="caution">
    <text evidence="1">The sequence shown here is derived from an EMBL/GenBank/DDBJ whole genome shotgun (WGS) entry which is preliminary data.</text>
</comment>
<gene>
    <name evidence="1" type="ORF">ACFOJ9_05605</name>
</gene>